<evidence type="ECO:0000313" key="4">
    <source>
        <dbReference type="Proteomes" id="UP000220340"/>
    </source>
</evidence>
<dbReference type="InterPro" id="IPR042070">
    <property type="entry name" value="PucR_C-HTH_sf"/>
</dbReference>
<keyword evidence="4" id="KW-1185">Reference proteome</keyword>
<dbReference type="InterPro" id="IPR025736">
    <property type="entry name" value="PucR_C-HTH_dom"/>
</dbReference>
<dbReference type="AlphaFoldDB" id="A0A2A7NQD9"/>
<name>A0A2A7NQD9_9MYCO</name>
<protein>
    <submittedName>
        <fullName evidence="3">PucR family transcriptional regulator</fullName>
    </submittedName>
</protein>
<organism evidence="3 4">
    <name type="scientific">Mycolicibacterium diernhoferi</name>
    <dbReference type="NCBI Taxonomy" id="1801"/>
    <lineage>
        <taxon>Bacteria</taxon>
        <taxon>Bacillati</taxon>
        <taxon>Actinomycetota</taxon>
        <taxon>Actinomycetes</taxon>
        <taxon>Mycobacteriales</taxon>
        <taxon>Mycobacteriaceae</taxon>
        <taxon>Mycolicibacterium</taxon>
    </lineage>
</organism>
<evidence type="ECO:0000259" key="2">
    <source>
        <dbReference type="Pfam" id="PF13556"/>
    </source>
</evidence>
<dbReference type="OrthoDB" id="8450798at2"/>
<reference evidence="3 4" key="1">
    <citation type="submission" date="2017-10" db="EMBL/GenBank/DDBJ databases">
        <title>The new phylogeny of genus Mycobacterium.</title>
        <authorList>
            <person name="Tortoli E."/>
            <person name="Trovato A."/>
            <person name="Cirillo D.M."/>
        </authorList>
    </citation>
    <scope>NUCLEOTIDE SEQUENCE [LARGE SCALE GENOMIC DNA]</scope>
    <source>
        <strain evidence="3 4">IP141170001</strain>
    </source>
</reference>
<accession>A0A2A7NQD9</accession>
<gene>
    <name evidence="3" type="ORF">CRI78_20975</name>
</gene>
<dbReference type="Gene3D" id="1.10.10.2840">
    <property type="entry name" value="PucR C-terminal helix-turn-helix domain"/>
    <property type="match status" value="1"/>
</dbReference>
<dbReference type="EMBL" id="PDCR01000030">
    <property type="protein sequence ID" value="PEG52513.1"/>
    <property type="molecule type" value="Genomic_DNA"/>
</dbReference>
<dbReference type="PANTHER" id="PTHR33744:SF1">
    <property type="entry name" value="DNA-BINDING TRANSCRIPTIONAL ACTIVATOR ADER"/>
    <property type="match status" value="1"/>
</dbReference>
<dbReference type="Pfam" id="PF07905">
    <property type="entry name" value="PucR"/>
    <property type="match status" value="1"/>
</dbReference>
<dbReference type="InterPro" id="IPR051448">
    <property type="entry name" value="CdaR-like_regulators"/>
</dbReference>
<dbReference type="InterPro" id="IPR012914">
    <property type="entry name" value="PucR_dom"/>
</dbReference>
<evidence type="ECO:0000313" key="3">
    <source>
        <dbReference type="EMBL" id="PEG52513.1"/>
    </source>
</evidence>
<dbReference type="Proteomes" id="UP000220340">
    <property type="component" value="Unassembled WGS sequence"/>
</dbReference>
<dbReference type="PANTHER" id="PTHR33744">
    <property type="entry name" value="CARBOHYDRATE DIACID REGULATOR"/>
    <property type="match status" value="1"/>
</dbReference>
<feature type="domain" description="PucR C-terminal helix-turn-helix" evidence="2">
    <location>
        <begin position="434"/>
        <end position="490"/>
    </location>
</feature>
<comment type="caution">
    <text evidence="3">The sequence shown here is derived from an EMBL/GenBank/DDBJ whole genome shotgun (WGS) entry which is preliminary data.</text>
</comment>
<feature type="domain" description="Purine catabolism PurC-like" evidence="1">
    <location>
        <begin position="30"/>
        <end position="128"/>
    </location>
</feature>
<proteinExistence type="predicted"/>
<sequence>MCKYVTMVDVATLLGAGELALRPVVLARPDQVIRWVATSELPDPTPFFQGGELLLTTGLQTASWTSEWQDYVQALVRSGTVGVGFGTGVNHTQVPRRLVSACRAAGLNLIEVPRPTPFVAISHRVSRLLMEEEQASAGEALEFQRRLTAAAAKPDGIRAMLAALAHALRGAAALFSGDGQLLAGPTGTRRSELNLDRVAGEISVLRRQRTPSSAVLADPEGLTVVQSVGTASGRGPFLAVLGPPRLTLSQRSAVTTGVALLGLIAEQEHRAEQTRRTVRGRAVELLVAGDLVTAQIVLSIDGTAPVIPDRLRMVHASGAPETLLDAIAAAESRSGICAVRGDILWVAVGDTRAGGLAGALADLGMLVGVGSRTAAGHAAESHRTAEIALAQANSTSALVGWDDLVQRGPLGLIDPEGAAQFATALLGDLTEEQLSTLRSFLTHHGSQLKVSEALGIHRNTVRKRLAAIESKLAGSLDDPQLRVNAWIALQTLPAT</sequence>
<dbReference type="Pfam" id="PF13556">
    <property type="entry name" value="HTH_30"/>
    <property type="match status" value="1"/>
</dbReference>
<evidence type="ECO:0000259" key="1">
    <source>
        <dbReference type="Pfam" id="PF07905"/>
    </source>
</evidence>